<organism evidence="2 3">
    <name type="scientific">Amycolatopsis albispora</name>
    <dbReference type="NCBI Taxonomy" id="1804986"/>
    <lineage>
        <taxon>Bacteria</taxon>
        <taxon>Bacillati</taxon>
        <taxon>Actinomycetota</taxon>
        <taxon>Actinomycetes</taxon>
        <taxon>Pseudonocardiales</taxon>
        <taxon>Pseudonocardiaceae</taxon>
        <taxon>Amycolatopsis</taxon>
    </lineage>
</organism>
<evidence type="ECO:0000259" key="1">
    <source>
        <dbReference type="Pfam" id="PF13460"/>
    </source>
</evidence>
<dbReference type="Proteomes" id="UP000250434">
    <property type="component" value="Chromosome"/>
</dbReference>
<dbReference type="EMBL" id="CP015163">
    <property type="protein sequence ID" value="AXB48425.1"/>
    <property type="molecule type" value="Genomic_DNA"/>
</dbReference>
<dbReference type="SUPFAM" id="SSF51735">
    <property type="entry name" value="NAD(P)-binding Rossmann-fold domains"/>
    <property type="match status" value="1"/>
</dbReference>
<dbReference type="PANTHER" id="PTHR43162">
    <property type="match status" value="1"/>
</dbReference>
<dbReference type="Gene3D" id="3.90.25.10">
    <property type="entry name" value="UDP-galactose 4-epimerase, domain 1"/>
    <property type="match status" value="1"/>
</dbReference>
<dbReference type="InterPro" id="IPR016040">
    <property type="entry name" value="NAD(P)-bd_dom"/>
</dbReference>
<dbReference type="InterPro" id="IPR036291">
    <property type="entry name" value="NAD(P)-bd_dom_sf"/>
</dbReference>
<proteinExistence type="predicted"/>
<accession>A0A344LK51</accession>
<dbReference type="AlphaFoldDB" id="A0A344LK51"/>
<protein>
    <submittedName>
        <fullName evidence="2">Nucleoside-diphosphate sugar epimerase</fullName>
    </submittedName>
</protein>
<dbReference type="Pfam" id="PF13460">
    <property type="entry name" value="NAD_binding_10"/>
    <property type="match status" value="1"/>
</dbReference>
<evidence type="ECO:0000313" key="2">
    <source>
        <dbReference type="EMBL" id="AXB48425.1"/>
    </source>
</evidence>
<reference evidence="2 3" key="1">
    <citation type="submission" date="2016-04" db="EMBL/GenBank/DDBJ databases">
        <title>Complete genome sequence and analysis of deep-sea sediment isolate, Amycolatopsis sp. WP1.</title>
        <authorList>
            <person name="Wang H."/>
            <person name="Chen S."/>
            <person name="Wu Q."/>
        </authorList>
    </citation>
    <scope>NUCLEOTIDE SEQUENCE [LARGE SCALE GENOMIC DNA]</scope>
    <source>
        <strain evidence="2 3">WP1</strain>
    </source>
</reference>
<gene>
    <name evidence="2" type="ORF">A4R43_12135</name>
</gene>
<evidence type="ECO:0000313" key="3">
    <source>
        <dbReference type="Proteomes" id="UP000250434"/>
    </source>
</evidence>
<dbReference type="OrthoDB" id="3207931at2"/>
<dbReference type="Gene3D" id="3.40.50.720">
    <property type="entry name" value="NAD(P)-binding Rossmann-like Domain"/>
    <property type="match status" value="1"/>
</dbReference>
<dbReference type="PANTHER" id="PTHR43162:SF1">
    <property type="entry name" value="PRESTALK A DIFFERENTIATION PROTEIN A"/>
    <property type="match status" value="1"/>
</dbReference>
<keyword evidence="3" id="KW-1185">Reference proteome</keyword>
<feature type="domain" description="NAD(P)-binding" evidence="1">
    <location>
        <begin position="5"/>
        <end position="167"/>
    </location>
</feature>
<dbReference type="KEGG" id="aab:A4R43_12135"/>
<name>A0A344LK51_9PSEU</name>
<dbReference type="InterPro" id="IPR051604">
    <property type="entry name" value="Ergot_Alk_Oxidoreductase"/>
</dbReference>
<sequence length="269" mass="29248">MLVTGATGRVGGQVLAALSDTGAAVRAFARDPRGLPGGVAGDLSHPDTLVPALAGVDRVFLVWPGIPVEPRVVELIAEHARQVVYLSADVPDLADGEPPSSFHQEIERQLRGTGLDWTFLRAIDFAANTLAWAPQIRRGVVELPYGQASRSLLHERDIAEVAAHVLTTTGHHGGKYVLTGPESVPQAELVRTIGEVVGREVRWRELAPEIALERFTEIWGDRAFAEARLAAWRSFVEIPERVTGTVARLLGKPARTFRTWATEHAAAFR</sequence>